<dbReference type="Proteomes" id="UP000054359">
    <property type="component" value="Unassembled WGS sequence"/>
</dbReference>
<keyword evidence="2" id="KW-1185">Reference proteome</keyword>
<dbReference type="EMBL" id="KK121568">
    <property type="protein sequence ID" value="KFM80744.1"/>
    <property type="molecule type" value="Genomic_DNA"/>
</dbReference>
<sequence>MESKLEHQPNKKFKTGHWSLGLKASMQDPALFVESDELITIIKDKYPKAS</sequence>
<evidence type="ECO:0000313" key="1">
    <source>
        <dbReference type="EMBL" id="KFM80744.1"/>
    </source>
</evidence>
<dbReference type="AlphaFoldDB" id="A0A087UTQ5"/>
<dbReference type="OrthoDB" id="3512845at2759"/>
<evidence type="ECO:0000313" key="2">
    <source>
        <dbReference type="Proteomes" id="UP000054359"/>
    </source>
</evidence>
<dbReference type="STRING" id="407821.A0A087UTQ5"/>
<gene>
    <name evidence="1" type="ORF">X975_11180</name>
</gene>
<accession>A0A087UTQ5</accession>
<proteinExistence type="predicted"/>
<reference evidence="1 2" key="1">
    <citation type="submission" date="2013-11" db="EMBL/GenBank/DDBJ databases">
        <title>Genome sequencing of Stegodyphus mimosarum.</title>
        <authorList>
            <person name="Bechsgaard J."/>
        </authorList>
    </citation>
    <scope>NUCLEOTIDE SEQUENCE [LARGE SCALE GENOMIC DNA]</scope>
</reference>
<organism evidence="1 2">
    <name type="scientific">Stegodyphus mimosarum</name>
    <name type="common">African social velvet spider</name>
    <dbReference type="NCBI Taxonomy" id="407821"/>
    <lineage>
        <taxon>Eukaryota</taxon>
        <taxon>Metazoa</taxon>
        <taxon>Ecdysozoa</taxon>
        <taxon>Arthropoda</taxon>
        <taxon>Chelicerata</taxon>
        <taxon>Arachnida</taxon>
        <taxon>Araneae</taxon>
        <taxon>Araneomorphae</taxon>
        <taxon>Entelegynae</taxon>
        <taxon>Eresoidea</taxon>
        <taxon>Eresidae</taxon>
        <taxon>Stegodyphus</taxon>
    </lineage>
</organism>
<name>A0A087UTQ5_STEMI</name>
<protein>
    <submittedName>
        <fullName evidence="1">Uncharacterized protein</fullName>
    </submittedName>
</protein>
<feature type="non-terminal residue" evidence="1">
    <location>
        <position position="50"/>
    </location>
</feature>